<dbReference type="Pfam" id="PF02626">
    <property type="entry name" value="CT_A_B"/>
    <property type="match status" value="1"/>
</dbReference>
<sequence>MGFRVIKGGLLTTVQDLGRTGYQSQGFNVNGVMDRRAFRIANLLLDNPENEAVLECTLIGPTLEFTAPMIISITGGDFRPELNDEAIPMYTAIYVAKGDVLKVGSARTGRTCYIAFSNYLKVPVIMGSRSTNLKSQIGGFKGRKLEDGDYLDTRINRRIYLPSFLSRTLPLKEYEESKVKIRVVPGPEEEVFSKRGIKSFYESEYTVGSEFDRMGLRLDGAYIESKKGSDIISDGIALGSIQVPSHGKPIVLLADRQTTGGYGKIATVATVDLPKLVQRRMDDKIHFEKITVQEAQKLLREEEKELQEMRKLIHKPCKEVLDCRLAAKRLSKLFEK</sequence>
<dbReference type="InterPro" id="IPR003778">
    <property type="entry name" value="CT_A_B"/>
</dbReference>
<dbReference type="EMBL" id="JACHHH010000001">
    <property type="protein sequence ID" value="MBB6040304.1"/>
    <property type="molecule type" value="Genomic_DNA"/>
</dbReference>
<dbReference type="Gene3D" id="2.40.100.10">
    <property type="entry name" value="Cyclophilin-like"/>
    <property type="match status" value="1"/>
</dbReference>
<comment type="caution">
    <text evidence="6">The sequence shown here is derived from an EMBL/GenBank/DDBJ whole genome shotgun (WGS) entry which is preliminary data.</text>
</comment>
<keyword evidence="2" id="KW-0378">Hydrolase</keyword>
<dbReference type="NCBIfam" id="TIGR00724">
    <property type="entry name" value="urea_amlyse_rel"/>
    <property type="match status" value="1"/>
</dbReference>
<gene>
    <name evidence="6" type="ORF">HNQ46_000265</name>
</gene>
<feature type="coiled-coil region" evidence="4">
    <location>
        <begin position="285"/>
        <end position="315"/>
    </location>
</feature>
<feature type="domain" description="Carboxyltransferase" evidence="5">
    <location>
        <begin position="24"/>
        <end position="305"/>
    </location>
</feature>
<evidence type="ECO:0000256" key="2">
    <source>
        <dbReference type="ARBA" id="ARBA00022801"/>
    </source>
</evidence>
<dbReference type="AlphaFoldDB" id="A0A7W9SDQ9"/>
<reference evidence="6 7" key="1">
    <citation type="submission" date="2020-08" db="EMBL/GenBank/DDBJ databases">
        <title>Genomic Encyclopedia of Type Strains, Phase IV (KMG-IV): sequencing the most valuable type-strain genomes for metagenomic binning, comparative biology and taxonomic classification.</title>
        <authorList>
            <person name="Goeker M."/>
        </authorList>
    </citation>
    <scope>NUCLEOTIDE SEQUENCE [LARGE SCALE GENOMIC DNA]</scope>
    <source>
        <strain evidence="6 7">DSM 17245</strain>
    </source>
</reference>
<accession>A0A7W9SDQ9</accession>
<dbReference type="InterPro" id="IPR029000">
    <property type="entry name" value="Cyclophilin-like_dom_sf"/>
</dbReference>
<dbReference type="SMART" id="SM00797">
    <property type="entry name" value="AHS2"/>
    <property type="match status" value="1"/>
</dbReference>
<dbReference type="PANTHER" id="PTHR43309">
    <property type="entry name" value="5-OXOPROLINASE SUBUNIT C"/>
    <property type="match status" value="1"/>
</dbReference>
<organism evidence="6 7">
    <name type="scientific">Oribacterium sinus</name>
    <dbReference type="NCBI Taxonomy" id="237576"/>
    <lineage>
        <taxon>Bacteria</taxon>
        <taxon>Bacillati</taxon>
        <taxon>Bacillota</taxon>
        <taxon>Clostridia</taxon>
        <taxon>Lachnospirales</taxon>
        <taxon>Lachnospiraceae</taxon>
        <taxon>Oribacterium</taxon>
    </lineage>
</organism>
<dbReference type="GO" id="GO:0005524">
    <property type="term" value="F:ATP binding"/>
    <property type="evidence" value="ECO:0007669"/>
    <property type="project" value="UniProtKB-KW"/>
</dbReference>
<evidence type="ECO:0000313" key="7">
    <source>
        <dbReference type="Proteomes" id="UP000522163"/>
    </source>
</evidence>
<dbReference type="SUPFAM" id="SSF50891">
    <property type="entry name" value="Cyclophilin-like"/>
    <property type="match status" value="1"/>
</dbReference>
<dbReference type="GeneID" id="85013835"/>
<dbReference type="RefSeq" id="WP_183681942.1">
    <property type="nucleotide sequence ID" value="NZ_JACHHH010000001.1"/>
</dbReference>
<proteinExistence type="predicted"/>
<evidence type="ECO:0000256" key="3">
    <source>
        <dbReference type="ARBA" id="ARBA00022840"/>
    </source>
</evidence>
<dbReference type="PANTHER" id="PTHR43309:SF5">
    <property type="entry name" value="5-OXOPROLINASE SUBUNIT C"/>
    <property type="match status" value="1"/>
</dbReference>
<evidence type="ECO:0000313" key="6">
    <source>
        <dbReference type="EMBL" id="MBB6040304.1"/>
    </source>
</evidence>
<evidence type="ECO:0000256" key="1">
    <source>
        <dbReference type="ARBA" id="ARBA00022741"/>
    </source>
</evidence>
<dbReference type="InterPro" id="IPR052708">
    <property type="entry name" value="PxpC"/>
</dbReference>
<keyword evidence="3" id="KW-0067">ATP-binding</keyword>
<dbReference type="GO" id="GO:0016787">
    <property type="term" value="F:hydrolase activity"/>
    <property type="evidence" value="ECO:0007669"/>
    <property type="project" value="UniProtKB-KW"/>
</dbReference>
<dbReference type="Proteomes" id="UP000522163">
    <property type="component" value="Unassembled WGS sequence"/>
</dbReference>
<keyword evidence="1" id="KW-0547">Nucleotide-binding</keyword>
<evidence type="ECO:0000256" key="4">
    <source>
        <dbReference type="SAM" id="Coils"/>
    </source>
</evidence>
<protein>
    <submittedName>
        <fullName evidence="6">Biotin-dependent carboxylase-like uncharacterized protein</fullName>
    </submittedName>
</protein>
<evidence type="ECO:0000259" key="5">
    <source>
        <dbReference type="SMART" id="SM00797"/>
    </source>
</evidence>
<keyword evidence="4" id="KW-0175">Coiled coil</keyword>
<name>A0A7W9SDQ9_9FIRM</name>